<proteinExistence type="predicted"/>
<dbReference type="RefSeq" id="WP_392394984.1">
    <property type="nucleotide sequence ID" value="NZ_JAURTK010000007.1"/>
</dbReference>
<evidence type="ECO:0000313" key="4">
    <source>
        <dbReference type="Proteomes" id="UP001229486"/>
    </source>
</evidence>
<comment type="caution">
    <text evidence="3">The sequence shown here is derived from an EMBL/GenBank/DDBJ whole genome shotgun (WGS) entry which is preliminary data.</text>
</comment>
<feature type="chain" id="PRO_5044499904" description="Lipoprotein" evidence="2">
    <location>
        <begin position="29"/>
        <end position="685"/>
    </location>
</feature>
<dbReference type="EMBL" id="JAURTK010000007">
    <property type="protein sequence ID" value="MDP9649707.1"/>
    <property type="molecule type" value="Genomic_DNA"/>
</dbReference>
<keyword evidence="2" id="KW-0732">Signal</keyword>
<name>A0AB73IK08_9BURK</name>
<reference evidence="3" key="1">
    <citation type="submission" date="2023-07" db="EMBL/GenBank/DDBJ databases">
        <title>Sorghum-associated microbial communities from plants grown in Nebraska, USA.</title>
        <authorList>
            <person name="Schachtman D."/>
        </authorList>
    </citation>
    <scope>NUCLEOTIDE SEQUENCE</scope>
    <source>
        <strain evidence="3">DS1061</strain>
    </source>
</reference>
<feature type="region of interest" description="Disordered" evidence="1">
    <location>
        <begin position="392"/>
        <end position="437"/>
    </location>
</feature>
<evidence type="ECO:0000313" key="3">
    <source>
        <dbReference type="EMBL" id="MDP9649707.1"/>
    </source>
</evidence>
<evidence type="ECO:0000256" key="1">
    <source>
        <dbReference type="SAM" id="MobiDB-lite"/>
    </source>
</evidence>
<evidence type="ECO:0008006" key="5">
    <source>
        <dbReference type="Google" id="ProtNLM"/>
    </source>
</evidence>
<dbReference type="AlphaFoldDB" id="A0AB73IK08"/>
<feature type="compositionally biased region" description="Low complexity" evidence="1">
    <location>
        <begin position="401"/>
        <end position="411"/>
    </location>
</feature>
<accession>A0AB73IK08</accession>
<evidence type="ECO:0000256" key="2">
    <source>
        <dbReference type="SAM" id="SignalP"/>
    </source>
</evidence>
<gene>
    <name evidence="3" type="ORF">J2793_005175</name>
</gene>
<organism evidence="3 4">
    <name type="scientific">Paraburkholderia caledonica</name>
    <dbReference type="NCBI Taxonomy" id="134536"/>
    <lineage>
        <taxon>Bacteria</taxon>
        <taxon>Pseudomonadati</taxon>
        <taxon>Pseudomonadota</taxon>
        <taxon>Betaproteobacteria</taxon>
        <taxon>Burkholderiales</taxon>
        <taxon>Burkholderiaceae</taxon>
        <taxon>Paraburkholderia</taxon>
    </lineage>
</organism>
<protein>
    <recommendedName>
        <fullName evidence="5">Lipoprotein</fullName>
    </recommendedName>
</protein>
<sequence>MHFPRASGASGAFTALLTLLPLLPVSLAGCGGTASPQPSISGSVYLGTVSGATVSAYAVDANGHPAATPLATVVTDADGHFVLPRASHWPLLVQSTGGSYTEEATGVRALVGQSVLSAVYLAEPSTMVITPYSSAVVVDAQTAGGLTASNVAAAATRVSAFLGGIDPQQTPPAFMATGATASTSSTVADGNRMAFALGAESQSRVDNDLTVAASVQSIVAQSANGDTLAACHAGAGNVAADGSLIAPADDACYVTTGAANFATNPLNHSGVTALSMLGTTRASDHQTASASASACGDRVALLNENLWLFQGRKNSVQASLVPGMTSTNWSTYPTTSTWGPHAAIYGAISAPPACTDIDTFRRELVMAIENYWVDQNLNYCHHHVPGWTPPENTASIDYRDSSAGSTSGGSADPHSPKMTCTAQRGADGSQSVQTSTAQTPPAITSALMWNGADCSNFTSWVYNFAGLATNQLSGAIGVQACSTPSSGVDPLTGVLLDINRGNLTTMEQYLLPGDLLYVTQKDTVGSGTFAADYKLAHVITWTGKRFSDLQAGADRAKYDLSRIGQPDSRLGGDFLALLGPTDTAANLGQPGHDPWMIIDSHYAGPAYRPFLGWYAERLSHVRRIVGADAATTDPHLAAYVIKPLPQTRKGWLTLASRQAGATATSGYRLIYQTSGTQSCYQAGTP</sequence>
<feature type="signal peptide" evidence="2">
    <location>
        <begin position="1"/>
        <end position="28"/>
    </location>
</feature>
<dbReference type="Proteomes" id="UP001229486">
    <property type="component" value="Unassembled WGS sequence"/>
</dbReference>
<feature type="compositionally biased region" description="Polar residues" evidence="1">
    <location>
        <begin position="418"/>
        <end position="437"/>
    </location>
</feature>
<dbReference type="PROSITE" id="PS51257">
    <property type="entry name" value="PROKAR_LIPOPROTEIN"/>
    <property type="match status" value="1"/>
</dbReference>